<evidence type="ECO:0000256" key="10">
    <source>
        <dbReference type="ARBA" id="ARBA00022692"/>
    </source>
</evidence>
<keyword evidence="15 22" id="KW-0067">ATP-binding</keyword>
<evidence type="ECO:0000256" key="1">
    <source>
        <dbReference type="ARBA" id="ARBA00004251"/>
    </source>
</evidence>
<dbReference type="PROSITE" id="PS50011">
    <property type="entry name" value="PROTEIN_KINASE_DOM"/>
    <property type="match status" value="1"/>
</dbReference>
<dbReference type="SUPFAM" id="SSF52058">
    <property type="entry name" value="L domain-like"/>
    <property type="match status" value="2"/>
</dbReference>
<reference evidence="26 27" key="1">
    <citation type="journal article" date="2023" name="Hortic Res">
        <title>Pangenome of water caltrop reveals structural variations and asymmetric subgenome divergence after allopolyploidization.</title>
        <authorList>
            <person name="Zhang X."/>
            <person name="Chen Y."/>
            <person name="Wang L."/>
            <person name="Yuan Y."/>
            <person name="Fang M."/>
            <person name="Shi L."/>
            <person name="Lu R."/>
            <person name="Comes H.P."/>
            <person name="Ma Y."/>
            <person name="Chen Y."/>
            <person name="Huang G."/>
            <person name="Zhou Y."/>
            <person name="Zheng Z."/>
            <person name="Qiu Y."/>
        </authorList>
    </citation>
    <scope>NUCLEOTIDE SEQUENCE [LARGE SCALE GENOMIC DNA]</scope>
    <source>
        <strain evidence="26">F231</strain>
    </source>
</reference>
<evidence type="ECO:0000256" key="14">
    <source>
        <dbReference type="ARBA" id="ARBA00022777"/>
    </source>
</evidence>
<dbReference type="InterPro" id="IPR003591">
    <property type="entry name" value="Leu-rich_rpt_typical-subtyp"/>
</dbReference>
<dbReference type="Pfam" id="PF07714">
    <property type="entry name" value="PK_Tyr_Ser-Thr"/>
    <property type="match status" value="1"/>
</dbReference>
<dbReference type="FunFam" id="3.80.10.10:FF:001158">
    <property type="entry name" value="Leucine-rich repeat protein kinase family protein"/>
    <property type="match status" value="1"/>
</dbReference>
<evidence type="ECO:0000256" key="16">
    <source>
        <dbReference type="ARBA" id="ARBA00022989"/>
    </source>
</evidence>
<dbReference type="Gene3D" id="3.30.200.20">
    <property type="entry name" value="Phosphorylase Kinase, domain 1"/>
    <property type="match status" value="1"/>
</dbReference>
<feature type="signal peptide" evidence="24">
    <location>
        <begin position="1"/>
        <end position="40"/>
    </location>
</feature>
<dbReference type="EC" id="2.7.11.1" evidence="4"/>
<keyword evidence="13 22" id="KW-0547">Nucleotide-binding</keyword>
<dbReference type="GO" id="GO:0005524">
    <property type="term" value="F:ATP binding"/>
    <property type="evidence" value="ECO:0007669"/>
    <property type="project" value="UniProtKB-UniRule"/>
</dbReference>
<accession>A0AAN7R3P7</accession>
<evidence type="ECO:0000256" key="18">
    <source>
        <dbReference type="ARBA" id="ARBA00023170"/>
    </source>
</evidence>
<dbReference type="InterPro" id="IPR051809">
    <property type="entry name" value="Plant_receptor-like_S/T_kinase"/>
</dbReference>
<keyword evidence="10 23" id="KW-0812">Transmembrane</keyword>
<organism evidence="26 27">
    <name type="scientific">Trapa natans</name>
    <name type="common">Water chestnut</name>
    <dbReference type="NCBI Taxonomy" id="22666"/>
    <lineage>
        <taxon>Eukaryota</taxon>
        <taxon>Viridiplantae</taxon>
        <taxon>Streptophyta</taxon>
        <taxon>Embryophyta</taxon>
        <taxon>Tracheophyta</taxon>
        <taxon>Spermatophyta</taxon>
        <taxon>Magnoliopsida</taxon>
        <taxon>eudicotyledons</taxon>
        <taxon>Gunneridae</taxon>
        <taxon>Pentapetalae</taxon>
        <taxon>rosids</taxon>
        <taxon>malvids</taxon>
        <taxon>Myrtales</taxon>
        <taxon>Lythraceae</taxon>
        <taxon>Trapa</taxon>
    </lineage>
</organism>
<dbReference type="InterPro" id="IPR011009">
    <property type="entry name" value="Kinase-like_dom_sf"/>
</dbReference>
<dbReference type="SUPFAM" id="SSF56112">
    <property type="entry name" value="Protein kinase-like (PK-like)"/>
    <property type="match status" value="1"/>
</dbReference>
<dbReference type="Proteomes" id="UP001346149">
    <property type="component" value="Unassembled WGS sequence"/>
</dbReference>
<evidence type="ECO:0000256" key="8">
    <source>
        <dbReference type="ARBA" id="ARBA00022614"/>
    </source>
</evidence>
<dbReference type="FunFam" id="3.30.200.20:FF:000432">
    <property type="entry name" value="LRR receptor-like serine/threonine-protein kinase EFR"/>
    <property type="match status" value="1"/>
</dbReference>
<dbReference type="FunFam" id="3.80.10.10:FF:000288">
    <property type="entry name" value="LRR receptor-like serine/threonine-protein kinase EFR"/>
    <property type="match status" value="1"/>
</dbReference>
<feature type="domain" description="Protein kinase" evidence="25">
    <location>
        <begin position="717"/>
        <end position="1032"/>
    </location>
</feature>
<feature type="chain" id="PRO_5042974089" description="non-specific serine/threonine protein kinase" evidence="24">
    <location>
        <begin position="41"/>
        <end position="1036"/>
    </location>
</feature>
<keyword evidence="6" id="KW-0723">Serine/threonine-protein kinase</keyword>
<evidence type="ECO:0000256" key="13">
    <source>
        <dbReference type="ARBA" id="ARBA00022741"/>
    </source>
</evidence>
<comment type="caution">
    <text evidence="26">The sequence shown here is derived from an EMBL/GenBank/DDBJ whole genome shotgun (WGS) entry which is preliminary data.</text>
</comment>
<keyword evidence="7" id="KW-0597">Phosphoprotein</keyword>
<evidence type="ECO:0000256" key="17">
    <source>
        <dbReference type="ARBA" id="ARBA00023136"/>
    </source>
</evidence>
<dbReference type="InterPro" id="IPR013210">
    <property type="entry name" value="LRR_N_plant-typ"/>
</dbReference>
<dbReference type="InterPro" id="IPR008271">
    <property type="entry name" value="Ser/Thr_kinase_AS"/>
</dbReference>
<comment type="catalytic activity">
    <reaction evidence="21">
        <text>L-seryl-[protein] + ATP = O-phospho-L-seryl-[protein] + ADP + H(+)</text>
        <dbReference type="Rhea" id="RHEA:17989"/>
        <dbReference type="Rhea" id="RHEA-COMP:9863"/>
        <dbReference type="Rhea" id="RHEA-COMP:11604"/>
        <dbReference type="ChEBI" id="CHEBI:15378"/>
        <dbReference type="ChEBI" id="CHEBI:29999"/>
        <dbReference type="ChEBI" id="CHEBI:30616"/>
        <dbReference type="ChEBI" id="CHEBI:83421"/>
        <dbReference type="ChEBI" id="CHEBI:456216"/>
        <dbReference type="EC" id="2.7.11.1"/>
    </reaction>
</comment>
<evidence type="ECO:0000256" key="5">
    <source>
        <dbReference type="ARBA" id="ARBA00022475"/>
    </source>
</evidence>
<keyword evidence="11 24" id="KW-0732">Signal</keyword>
<evidence type="ECO:0000256" key="7">
    <source>
        <dbReference type="ARBA" id="ARBA00022553"/>
    </source>
</evidence>
<dbReference type="FunFam" id="1.10.510.10:FF:000358">
    <property type="entry name" value="Putative leucine-rich repeat receptor-like serine/threonine-protein kinase"/>
    <property type="match status" value="1"/>
</dbReference>
<dbReference type="PROSITE" id="PS00107">
    <property type="entry name" value="PROTEIN_KINASE_ATP"/>
    <property type="match status" value="1"/>
</dbReference>
<comment type="similarity">
    <text evidence="3">Belongs to the RLP family.</text>
</comment>
<dbReference type="FunFam" id="3.80.10.10:FF:000275">
    <property type="entry name" value="Leucine-rich repeat receptor-like protein kinase"/>
    <property type="match status" value="1"/>
</dbReference>
<evidence type="ECO:0000313" key="26">
    <source>
        <dbReference type="EMBL" id="KAK4788612.1"/>
    </source>
</evidence>
<evidence type="ECO:0000256" key="3">
    <source>
        <dbReference type="ARBA" id="ARBA00009592"/>
    </source>
</evidence>
<keyword evidence="14" id="KW-0418">Kinase</keyword>
<dbReference type="InterPro" id="IPR017441">
    <property type="entry name" value="Protein_kinase_ATP_BS"/>
</dbReference>
<dbReference type="GO" id="GO:0004674">
    <property type="term" value="F:protein serine/threonine kinase activity"/>
    <property type="evidence" value="ECO:0007669"/>
    <property type="project" value="UniProtKB-KW"/>
</dbReference>
<keyword evidence="9" id="KW-0808">Transferase</keyword>
<evidence type="ECO:0000256" key="15">
    <source>
        <dbReference type="ARBA" id="ARBA00022840"/>
    </source>
</evidence>
<comment type="catalytic activity">
    <reaction evidence="20">
        <text>L-threonyl-[protein] + ATP = O-phospho-L-threonyl-[protein] + ADP + H(+)</text>
        <dbReference type="Rhea" id="RHEA:46608"/>
        <dbReference type="Rhea" id="RHEA-COMP:11060"/>
        <dbReference type="Rhea" id="RHEA-COMP:11605"/>
        <dbReference type="ChEBI" id="CHEBI:15378"/>
        <dbReference type="ChEBI" id="CHEBI:30013"/>
        <dbReference type="ChEBI" id="CHEBI:30616"/>
        <dbReference type="ChEBI" id="CHEBI:61977"/>
        <dbReference type="ChEBI" id="CHEBI:456216"/>
        <dbReference type="EC" id="2.7.11.1"/>
    </reaction>
</comment>
<feature type="transmembrane region" description="Helical" evidence="23">
    <location>
        <begin position="663"/>
        <end position="686"/>
    </location>
</feature>
<dbReference type="PANTHER" id="PTHR27008:SF610">
    <property type="entry name" value="SERINE-THREONINE_TYROSINE-PROTEIN KINASE CATALYTIC DOMAIN-CONTAINING PROTEIN"/>
    <property type="match status" value="1"/>
</dbReference>
<dbReference type="Pfam" id="PF13855">
    <property type="entry name" value="LRR_8"/>
    <property type="match status" value="1"/>
</dbReference>
<evidence type="ECO:0000256" key="22">
    <source>
        <dbReference type="PROSITE-ProRule" id="PRU10141"/>
    </source>
</evidence>
<proteinExistence type="inferred from homology"/>
<dbReference type="Pfam" id="PF08263">
    <property type="entry name" value="LRRNT_2"/>
    <property type="match status" value="1"/>
</dbReference>
<evidence type="ECO:0000256" key="4">
    <source>
        <dbReference type="ARBA" id="ARBA00012513"/>
    </source>
</evidence>
<dbReference type="Pfam" id="PF00560">
    <property type="entry name" value="LRR_1"/>
    <property type="match status" value="6"/>
</dbReference>
<dbReference type="PANTHER" id="PTHR27008">
    <property type="entry name" value="OS04G0122200 PROTEIN"/>
    <property type="match status" value="1"/>
</dbReference>
<comment type="similarity">
    <text evidence="2">Belongs to the protein kinase superfamily. Ser/Thr protein kinase family.</text>
</comment>
<dbReference type="AlphaFoldDB" id="A0AAN7R3P7"/>
<dbReference type="PROSITE" id="PS00108">
    <property type="entry name" value="PROTEIN_KINASE_ST"/>
    <property type="match status" value="1"/>
</dbReference>
<dbReference type="EMBL" id="JAXQNO010000011">
    <property type="protein sequence ID" value="KAK4788612.1"/>
    <property type="molecule type" value="Genomic_DNA"/>
</dbReference>
<feature type="binding site" evidence="22">
    <location>
        <position position="746"/>
    </location>
    <ligand>
        <name>ATP</name>
        <dbReference type="ChEBI" id="CHEBI:30616"/>
    </ligand>
</feature>
<keyword evidence="17 23" id="KW-0472">Membrane</keyword>
<dbReference type="InterPro" id="IPR032675">
    <property type="entry name" value="LRR_dom_sf"/>
</dbReference>
<keyword evidence="5" id="KW-1003">Cell membrane</keyword>
<protein>
    <recommendedName>
        <fullName evidence="4">non-specific serine/threonine protein kinase</fullName>
        <ecNumber evidence="4">2.7.11.1</ecNumber>
    </recommendedName>
</protein>
<evidence type="ECO:0000256" key="2">
    <source>
        <dbReference type="ARBA" id="ARBA00008684"/>
    </source>
</evidence>
<keyword evidence="12" id="KW-0677">Repeat</keyword>
<dbReference type="InterPro" id="IPR001611">
    <property type="entry name" value="Leu-rich_rpt"/>
</dbReference>
<evidence type="ECO:0000313" key="27">
    <source>
        <dbReference type="Proteomes" id="UP001346149"/>
    </source>
</evidence>
<dbReference type="InterPro" id="IPR001245">
    <property type="entry name" value="Ser-Thr/Tyr_kinase_cat_dom"/>
</dbReference>
<dbReference type="Gene3D" id="1.10.510.10">
    <property type="entry name" value="Transferase(Phosphotransferase) domain 1"/>
    <property type="match status" value="1"/>
</dbReference>
<dbReference type="Gene3D" id="3.80.10.10">
    <property type="entry name" value="Ribonuclease Inhibitor"/>
    <property type="match status" value="2"/>
</dbReference>
<evidence type="ECO:0000256" key="19">
    <source>
        <dbReference type="ARBA" id="ARBA00023180"/>
    </source>
</evidence>
<evidence type="ECO:0000256" key="21">
    <source>
        <dbReference type="ARBA" id="ARBA00048679"/>
    </source>
</evidence>
<evidence type="ECO:0000256" key="6">
    <source>
        <dbReference type="ARBA" id="ARBA00022527"/>
    </source>
</evidence>
<dbReference type="SMART" id="SM00369">
    <property type="entry name" value="LRR_TYP"/>
    <property type="match status" value="8"/>
</dbReference>
<sequence length="1036" mass="112242">MSSSNSGILAAGAAPPPRSIHMVSGLITLLLCLVTSSCSGILPNQTDREALLEFKAQLVDPLGALDSWNASVHFCQWAGVSCGRKHERVTALTFISQGLGGTIAAHIGNLSFLRVLNLQNNSFQSRIPPEIGRLARLQRLYLNINSLSGEIPWNLSYCSRLVRVNLGFNKLEGKLPAALGSLYKLESLNLQANTLRGEIPHSFGNLSSLMNFSLTENNLWGRFPNELGNLRNLNFLSLEANGFTGDIPSSLFNVSSIQMIAVADNRLQGSLPNDIGTTLPNLKSLGMSNNSFTGSIPQSISNASNLMNFEIVLNNFSGRIPSFGNMRSLQWFNIGQNQFGSRGANDLNFLCSLTNSTALQTLGIESNNFGGSMPECVGNLSKTLSAFAWSYNPISGSLPAAIGNLVNLEVLNLEGNKMSGIIPSEIGHLKSLSELDLSRNDFSGKLPHSLGNLTLLTKLYLYFNDFHGPIPSSLSECQNLILLDMGGNSLSGTIPPGVMGLSSLSIYADFSENNLTGELPSEVGKLINLDSLRVYGNRLSGKIPSSIGNCEKLEILLMEDNLFEGSIPSTLSSLKGIQVLNLSNNRLSGKIPEFLEDLPLISLDLSFNDFEGLLPTEGVFRNASAISIVGNKNLCGGLPQFHLQPCKTDRSTRRNRSANKVRNIIICSVAGLLGTAFLLLFLCVWFRKEKKEVASGELAGELMKVSYQSLMRATDGFSATNLIGVGSFGSVFRGVLHPEQITVAIKVLDLARHGASKSFSAECEALRKVRHRNLVKILTACSSLDFKGNDFKALVYEFMVNGSLDKWLHPSVETTTEEAIKGARRPLGLLERLNIAIDVALALDYLHHRGEMPIIHCDLKPTNILLDGQMVAHVGDFGLARILPEATQELITSSVGIKGTFGYIAPEYGAGGGVSTIGDVYSYGVLVLEIFTGKRPTDEMFRDGLNLHSFARAALPGQVSQIVDPFLLQEIQDSENSGYRTTRRYNTVGDKVLPCLVSIIEKGVVCSSEHPRDRMDISSVVSALQAIRDGLLPGRK</sequence>
<evidence type="ECO:0000259" key="25">
    <source>
        <dbReference type="PROSITE" id="PS50011"/>
    </source>
</evidence>
<keyword evidence="18" id="KW-0675">Receptor</keyword>
<keyword evidence="27" id="KW-1185">Reference proteome</keyword>
<keyword evidence="16 23" id="KW-1133">Transmembrane helix</keyword>
<evidence type="ECO:0000256" key="23">
    <source>
        <dbReference type="SAM" id="Phobius"/>
    </source>
</evidence>
<evidence type="ECO:0000256" key="11">
    <source>
        <dbReference type="ARBA" id="ARBA00022729"/>
    </source>
</evidence>
<evidence type="ECO:0000256" key="24">
    <source>
        <dbReference type="SAM" id="SignalP"/>
    </source>
</evidence>
<name>A0AAN7R3P7_TRANT</name>
<evidence type="ECO:0000256" key="9">
    <source>
        <dbReference type="ARBA" id="ARBA00022679"/>
    </source>
</evidence>
<keyword evidence="8" id="KW-0433">Leucine-rich repeat</keyword>
<evidence type="ECO:0000256" key="12">
    <source>
        <dbReference type="ARBA" id="ARBA00022737"/>
    </source>
</evidence>
<keyword evidence="19" id="KW-0325">Glycoprotein</keyword>
<dbReference type="GO" id="GO:0005886">
    <property type="term" value="C:plasma membrane"/>
    <property type="evidence" value="ECO:0007669"/>
    <property type="project" value="UniProtKB-SubCell"/>
</dbReference>
<dbReference type="SMART" id="SM00220">
    <property type="entry name" value="S_TKc"/>
    <property type="match status" value="1"/>
</dbReference>
<evidence type="ECO:0000256" key="20">
    <source>
        <dbReference type="ARBA" id="ARBA00047899"/>
    </source>
</evidence>
<comment type="subcellular location">
    <subcellularLocation>
        <location evidence="1">Cell membrane</location>
        <topology evidence="1">Single-pass type I membrane protein</topology>
    </subcellularLocation>
</comment>
<dbReference type="InterPro" id="IPR000719">
    <property type="entry name" value="Prot_kinase_dom"/>
</dbReference>
<gene>
    <name evidence="26" type="ORF">SAY86_019931</name>
</gene>